<feature type="transmembrane region" description="Helical" evidence="9">
    <location>
        <begin position="288"/>
        <end position="308"/>
    </location>
</feature>
<evidence type="ECO:0000313" key="11">
    <source>
        <dbReference type="EMBL" id="ROL42223.1"/>
    </source>
</evidence>
<reference evidence="11 12" key="1">
    <citation type="submission" date="2018-10" db="EMBL/GenBank/DDBJ databases">
        <title>Genome assembly for a Yunnan-Guizhou Plateau 3E fish, Anabarilius grahami (Regan), and its evolutionary and genetic applications.</title>
        <authorList>
            <person name="Jiang W."/>
        </authorList>
    </citation>
    <scope>NUCLEOTIDE SEQUENCE [LARGE SCALE GENOMIC DNA]</scope>
    <source>
        <strain evidence="11">AG-KIZ</strain>
        <tissue evidence="11">Muscle</tissue>
    </source>
</reference>
<evidence type="ECO:0000256" key="6">
    <source>
        <dbReference type="ARBA" id="ARBA00022989"/>
    </source>
</evidence>
<sequence length="336" mass="37498">MSTDKEGDEVNCNTSMVLLRKAPAGSGQESPVVMVDELLILRPHQLSFPEAGLRVMITPHFSPRTRLTMAGRMLISERQRLLRESRTPVKTFSSRGIVNGGSVEAQPLEDAEMMDGKKGVKVEVENNQPEEEDEDGDERFKPLHIPAGYCACMKWFVSWPLGVLLYCTVPNCVLPRWHRWFMITFIASTLWIAIFSYLMVWMVTIISYTLDIPDYIMGITFLAAGTSVPDCMASLIVARQGMGDMAVSNSIGSNIFDILLGLGFPWALRTLVVHHGSTVFINNKGLVYSVILLLASVFLTVLSVHLNGWKLDRKLGFGLLLLYSVFLLCSIFFGQL</sequence>
<keyword evidence="7 9" id="KW-0472">Membrane</keyword>
<dbReference type="PANTHER" id="PTHR10846:SF28">
    <property type="entry name" value="SODIUM_POTASSIUM_CALCIUM EXCHANGER 3-LIKE ISOFORM X1"/>
    <property type="match status" value="1"/>
</dbReference>
<keyword evidence="4" id="KW-0106">Calcium</keyword>
<feature type="transmembrane region" description="Helical" evidence="9">
    <location>
        <begin position="250"/>
        <end position="268"/>
    </location>
</feature>
<evidence type="ECO:0000259" key="10">
    <source>
        <dbReference type="Pfam" id="PF01699"/>
    </source>
</evidence>
<feature type="transmembrane region" description="Helical" evidence="9">
    <location>
        <begin position="155"/>
        <end position="174"/>
    </location>
</feature>
<feature type="domain" description="Sodium/calcium exchanger membrane region" evidence="10">
    <location>
        <begin position="181"/>
        <end position="331"/>
    </location>
</feature>
<protein>
    <submittedName>
        <fullName evidence="11">Sodium/potassium/calcium exchanger 3</fullName>
    </submittedName>
</protein>
<dbReference type="GO" id="GO:0005886">
    <property type="term" value="C:plasma membrane"/>
    <property type="evidence" value="ECO:0007669"/>
    <property type="project" value="TreeGrafter"/>
</dbReference>
<evidence type="ECO:0000256" key="3">
    <source>
        <dbReference type="ARBA" id="ARBA00022449"/>
    </source>
</evidence>
<keyword evidence="4" id="KW-0109">Calcium transport</keyword>
<evidence type="ECO:0000256" key="8">
    <source>
        <dbReference type="ARBA" id="ARBA00033627"/>
    </source>
</evidence>
<keyword evidence="5 9" id="KW-0812">Transmembrane</keyword>
<name>A0A3N0Y7N8_ANAGA</name>
<keyword evidence="4" id="KW-0813">Transport</keyword>
<accession>A0A3N0Y7N8</accession>
<feature type="transmembrane region" description="Helical" evidence="9">
    <location>
        <begin position="215"/>
        <end position="238"/>
    </location>
</feature>
<evidence type="ECO:0000256" key="1">
    <source>
        <dbReference type="ARBA" id="ARBA00004141"/>
    </source>
</evidence>
<dbReference type="InterPro" id="IPR004481">
    <property type="entry name" value="K/Na/Ca-exchanger"/>
</dbReference>
<dbReference type="Proteomes" id="UP000281406">
    <property type="component" value="Unassembled WGS sequence"/>
</dbReference>
<keyword evidence="3" id="KW-0050">Antiport</keyword>
<comment type="subcellular location">
    <subcellularLocation>
        <location evidence="1">Membrane</location>
        <topology evidence="1">Multi-pass membrane protein</topology>
    </subcellularLocation>
</comment>
<dbReference type="GO" id="GO:0005262">
    <property type="term" value="F:calcium channel activity"/>
    <property type="evidence" value="ECO:0007669"/>
    <property type="project" value="TreeGrafter"/>
</dbReference>
<feature type="transmembrane region" description="Helical" evidence="9">
    <location>
        <begin position="315"/>
        <end position="333"/>
    </location>
</feature>
<evidence type="ECO:0000256" key="5">
    <source>
        <dbReference type="ARBA" id="ARBA00022692"/>
    </source>
</evidence>
<comment type="similarity">
    <text evidence="2">Belongs to the Ca(2+):cation antiporter (CaCA) (TC 2.A.19) family. SLC24A subfamily.</text>
</comment>
<dbReference type="Gene3D" id="1.20.1420.30">
    <property type="entry name" value="NCX, central ion-binding region"/>
    <property type="match status" value="1"/>
</dbReference>
<dbReference type="InterPro" id="IPR004837">
    <property type="entry name" value="NaCa_Exmemb"/>
</dbReference>
<evidence type="ECO:0000256" key="2">
    <source>
        <dbReference type="ARBA" id="ARBA00005364"/>
    </source>
</evidence>
<gene>
    <name evidence="11" type="ORF">DPX16_7900</name>
</gene>
<keyword evidence="6 9" id="KW-1133">Transmembrane helix</keyword>
<evidence type="ECO:0000256" key="4">
    <source>
        <dbReference type="ARBA" id="ARBA00022568"/>
    </source>
</evidence>
<proteinExistence type="inferred from homology"/>
<comment type="catalytic activity">
    <reaction evidence="8">
        <text>Ca(2+)(out) + K(+)(out) + 4 Na(+)(in) = Ca(2+)(in) + K(+)(in) + 4 Na(+)(out)</text>
        <dbReference type="Rhea" id="RHEA:69967"/>
        <dbReference type="ChEBI" id="CHEBI:29101"/>
        <dbReference type="ChEBI" id="CHEBI:29103"/>
        <dbReference type="ChEBI" id="CHEBI:29108"/>
    </reaction>
</comment>
<dbReference type="FunFam" id="1.20.1420.30:FF:000005">
    <property type="entry name" value="sodium/potassium/calcium exchanger 3 isoform X1"/>
    <property type="match status" value="1"/>
</dbReference>
<keyword evidence="4" id="KW-0406">Ion transport</keyword>
<keyword evidence="12" id="KW-1185">Reference proteome</keyword>
<evidence type="ECO:0000313" key="12">
    <source>
        <dbReference type="Proteomes" id="UP000281406"/>
    </source>
</evidence>
<organism evidence="11 12">
    <name type="scientific">Anabarilius grahami</name>
    <name type="common">Kanglang fish</name>
    <name type="synonym">Barilius grahami</name>
    <dbReference type="NCBI Taxonomy" id="495550"/>
    <lineage>
        <taxon>Eukaryota</taxon>
        <taxon>Metazoa</taxon>
        <taxon>Chordata</taxon>
        <taxon>Craniata</taxon>
        <taxon>Vertebrata</taxon>
        <taxon>Euteleostomi</taxon>
        <taxon>Actinopterygii</taxon>
        <taxon>Neopterygii</taxon>
        <taxon>Teleostei</taxon>
        <taxon>Ostariophysi</taxon>
        <taxon>Cypriniformes</taxon>
        <taxon>Xenocyprididae</taxon>
        <taxon>Xenocypridinae</taxon>
        <taxon>Xenocypridinae incertae sedis</taxon>
        <taxon>Anabarilius</taxon>
    </lineage>
</organism>
<dbReference type="PANTHER" id="PTHR10846">
    <property type="entry name" value="SODIUM/POTASSIUM/CALCIUM EXCHANGER"/>
    <property type="match status" value="1"/>
</dbReference>
<dbReference type="Pfam" id="PF01699">
    <property type="entry name" value="Na_Ca_ex"/>
    <property type="match status" value="1"/>
</dbReference>
<dbReference type="GO" id="GO:0006874">
    <property type="term" value="P:intracellular calcium ion homeostasis"/>
    <property type="evidence" value="ECO:0007669"/>
    <property type="project" value="TreeGrafter"/>
</dbReference>
<dbReference type="InterPro" id="IPR044880">
    <property type="entry name" value="NCX_ion-bd_dom_sf"/>
</dbReference>
<comment type="caution">
    <text evidence="11">The sequence shown here is derived from an EMBL/GenBank/DDBJ whole genome shotgun (WGS) entry which is preliminary data.</text>
</comment>
<feature type="transmembrane region" description="Helical" evidence="9">
    <location>
        <begin position="181"/>
        <end position="203"/>
    </location>
</feature>
<dbReference type="GO" id="GO:0008273">
    <property type="term" value="F:calcium, potassium:sodium antiporter activity"/>
    <property type="evidence" value="ECO:0007669"/>
    <property type="project" value="TreeGrafter"/>
</dbReference>
<dbReference type="OrthoDB" id="2127281at2759"/>
<evidence type="ECO:0000256" key="9">
    <source>
        <dbReference type="SAM" id="Phobius"/>
    </source>
</evidence>
<evidence type="ECO:0000256" key="7">
    <source>
        <dbReference type="ARBA" id="ARBA00023136"/>
    </source>
</evidence>
<dbReference type="EMBL" id="RJVU01050164">
    <property type="protein sequence ID" value="ROL42223.1"/>
    <property type="molecule type" value="Genomic_DNA"/>
</dbReference>
<dbReference type="AlphaFoldDB" id="A0A3N0Y7N8"/>